<dbReference type="InterPro" id="IPR026634">
    <property type="entry name" value="TPST-like"/>
</dbReference>
<accession>A0A1W2E282</accession>
<keyword evidence="3" id="KW-1185">Reference proteome</keyword>
<dbReference type="RefSeq" id="WP_179141530.1">
    <property type="nucleotide sequence ID" value="NZ_FWYD01000020.1"/>
</dbReference>
<dbReference type="PANTHER" id="PTHR12788">
    <property type="entry name" value="PROTEIN-TYROSINE SULFOTRANSFERASE 2"/>
    <property type="match status" value="1"/>
</dbReference>
<dbReference type="SUPFAM" id="SSF52540">
    <property type="entry name" value="P-loop containing nucleoside triphosphate hydrolases"/>
    <property type="match status" value="1"/>
</dbReference>
<evidence type="ECO:0000256" key="1">
    <source>
        <dbReference type="ARBA" id="ARBA00022679"/>
    </source>
</evidence>
<reference evidence="2 3" key="1">
    <citation type="submission" date="2017-04" db="EMBL/GenBank/DDBJ databases">
        <authorList>
            <person name="Afonso C.L."/>
            <person name="Miller P.J."/>
            <person name="Scott M.A."/>
            <person name="Spackman E."/>
            <person name="Goraichik I."/>
            <person name="Dimitrov K.M."/>
            <person name="Suarez D.L."/>
            <person name="Swayne D.E."/>
        </authorList>
    </citation>
    <scope>NUCLEOTIDE SEQUENCE [LARGE SCALE GENOMIC DNA]</scope>
    <source>
        <strain evidence="2 3">CGMCC 1.12644</strain>
    </source>
</reference>
<dbReference type="EMBL" id="FWYD01000020">
    <property type="protein sequence ID" value="SMD03168.1"/>
    <property type="molecule type" value="Genomic_DNA"/>
</dbReference>
<dbReference type="AlphaFoldDB" id="A0A1W2E282"/>
<protein>
    <submittedName>
        <fullName evidence="2">Sulfotransferase family protein</fullName>
    </submittedName>
</protein>
<keyword evidence="1 2" id="KW-0808">Transferase</keyword>
<proteinExistence type="predicted"/>
<dbReference type="GO" id="GO:0008476">
    <property type="term" value="F:protein-tyrosine sulfotransferase activity"/>
    <property type="evidence" value="ECO:0007669"/>
    <property type="project" value="InterPro"/>
</dbReference>
<sequence>MSQNLPQHVAVFGALRSGTTLLRLMLDEHDRLACPGETDYMFDHVSGGVPGDPVFDVEAMADNRIYRVFCDQFGLDPSAPQTMHGMMETMQGPKAAQDATVVLMLHRSLETALTHLPDMKILHLIRDPRDVARSSIGMGWAGSTYYGVRHWLDTEREWSACAPRLAPEQVLEVTYEALIEAPEETLGRICDFFGVSYTSSMLEYDGSSTYSKPDPSLTYQWRRKQTPREIGLVEAQLGELLITRGYPQSDHPPVVPGPLERLRLAIGQRRATWSVQIQRFGLRDPVLDKLSRHLGWPALGQPARRRMDAAMERYVK</sequence>
<dbReference type="Gene3D" id="3.40.50.300">
    <property type="entry name" value="P-loop containing nucleotide triphosphate hydrolases"/>
    <property type="match status" value="1"/>
</dbReference>
<name>A0A1W2E282_9RHOB</name>
<organism evidence="2 3">
    <name type="scientific">Primorskyibacter flagellatus</name>
    <dbReference type="NCBI Taxonomy" id="1387277"/>
    <lineage>
        <taxon>Bacteria</taxon>
        <taxon>Pseudomonadati</taxon>
        <taxon>Pseudomonadota</taxon>
        <taxon>Alphaproteobacteria</taxon>
        <taxon>Rhodobacterales</taxon>
        <taxon>Roseobacteraceae</taxon>
        <taxon>Primorskyibacter</taxon>
    </lineage>
</organism>
<dbReference type="STRING" id="1387277.SAMN06295998_12031"/>
<evidence type="ECO:0000313" key="2">
    <source>
        <dbReference type="EMBL" id="SMD03168.1"/>
    </source>
</evidence>
<dbReference type="Proteomes" id="UP000192330">
    <property type="component" value="Unassembled WGS sequence"/>
</dbReference>
<evidence type="ECO:0000313" key="3">
    <source>
        <dbReference type="Proteomes" id="UP000192330"/>
    </source>
</evidence>
<dbReference type="Pfam" id="PF13469">
    <property type="entry name" value="Sulfotransfer_3"/>
    <property type="match status" value="1"/>
</dbReference>
<dbReference type="InterPro" id="IPR027417">
    <property type="entry name" value="P-loop_NTPase"/>
</dbReference>
<dbReference type="PANTHER" id="PTHR12788:SF10">
    <property type="entry name" value="PROTEIN-TYROSINE SULFOTRANSFERASE"/>
    <property type="match status" value="1"/>
</dbReference>
<gene>
    <name evidence="2" type="ORF">SAMN06295998_12031</name>
</gene>